<dbReference type="GO" id="GO:0005634">
    <property type="term" value="C:nucleus"/>
    <property type="evidence" value="ECO:0007669"/>
    <property type="project" value="InterPro"/>
</dbReference>
<dbReference type="Pfam" id="PF01858">
    <property type="entry name" value="RB_A"/>
    <property type="match status" value="1"/>
</dbReference>
<keyword evidence="4" id="KW-1185">Reference proteome</keyword>
<evidence type="ECO:0000256" key="1">
    <source>
        <dbReference type="SAM" id="MobiDB-lite"/>
    </source>
</evidence>
<dbReference type="Proteomes" id="UP000006671">
    <property type="component" value="Unassembled WGS sequence"/>
</dbReference>
<dbReference type="CDD" id="cd20548">
    <property type="entry name" value="CYCLIN_RB-like"/>
    <property type="match status" value="1"/>
</dbReference>
<dbReference type="SUPFAM" id="SSF47954">
    <property type="entry name" value="Cyclin-like"/>
    <property type="match status" value="2"/>
</dbReference>
<dbReference type="OMA" id="RIQELCY"/>
<sequence>MVSLQFESTTCYSVLQKVQKKLVLCHCLFEKYQECFQEVITPNLQMDNFKAGWIILVLLARHLPSSLLDFTESVNLLINFMISMWKASQNSRLSETIEELFSICNISKDKLDSRYDEYIRTTLSKLTIENLSDFVNNIDSLSKLNMLFDKDEDLTLGSLGFDERIFLYRNDINLIGDISKISSAPVYQLNPPKPTQHNDPFRSPLRSPGHFTATSQTPLQASLLVIQLIEESTKGLSSSPDETLLGYFKSCNIDQTSTIENRLKSLVDKVNFESLLLFNKEKRKQEIMKIYYGTLKHMLQGEEKRLSGTANFSTLLTNENFHRSLTICSIECVSFAYNSKDTIDLQVLLNEFVLEPFELSIVLESFVQNATWLNSALKRQFKSIEEVLLDSLAWKKNSVLYSKLSTSVVPQPPKPGNETPNRNSNIESFGMYSPMASRKQQPQSAPKGSYSVLFFFRKMYKLVSRRIQELCYHFNQTQQSNSEEPMIISMDLMEEVWHTVYYVLNEARGLMVSRHVDHIIMCSMYAICNKVNRMRISFKDIIYNYRIICENIRMISPVEIGKILWQVPLDKEGDLGDIVKFYNLVYIPSVKGFILDKTSGAALDRPEMPYVEIFTKTKIAPNFVLSPRKSNYSKNSLLSPMRHQDNYHTTLLLTPRTKALYEFGTNSTKKHFDQISTTPNRESTSSVINNSDISKRGVKRTLDFGGDDETTNNNNSDQGRKFVKVMNQNPAYQ</sequence>
<dbReference type="GO" id="GO:0000977">
    <property type="term" value="F:RNA polymerase II transcription regulatory region sequence-specific DNA binding"/>
    <property type="evidence" value="ECO:0007669"/>
    <property type="project" value="TreeGrafter"/>
</dbReference>
<dbReference type="KEGG" id="ngr:NAEGRDRAFT_80903"/>
<dbReference type="InterPro" id="IPR002720">
    <property type="entry name" value="RB_A"/>
</dbReference>
<dbReference type="AlphaFoldDB" id="D2VQU0"/>
<feature type="compositionally biased region" description="Polar residues" evidence="1">
    <location>
        <begin position="674"/>
        <end position="692"/>
    </location>
</feature>
<dbReference type="InterPro" id="IPR002719">
    <property type="entry name" value="RB_B"/>
</dbReference>
<dbReference type="GO" id="GO:0006357">
    <property type="term" value="P:regulation of transcription by RNA polymerase II"/>
    <property type="evidence" value="ECO:0007669"/>
    <property type="project" value="InterPro"/>
</dbReference>
<dbReference type="EMBL" id="GG738890">
    <property type="protein sequence ID" value="EFC40770.1"/>
    <property type="molecule type" value="Genomic_DNA"/>
</dbReference>
<evidence type="ECO:0000313" key="4">
    <source>
        <dbReference type="Proteomes" id="UP000006671"/>
    </source>
</evidence>
<dbReference type="PANTHER" id="PTHR13742">
    <property type="entry name" value="RETINOBLASTOMA-ASSOCIATED PROTEIN RB -RELATED"/>
    <property type="match status" value="1"/>
</dbReference>
<dbReference type="OrthoDB" id="844594at2759"/>
<dbReference type="SMART" id="SM01368">
    <property type="entry name" value="RB_A"/>
    <property type="match status" value="1"/>
</dbReference>
<dbReference type="Gene3D" id="1.10.472.10">
    <property type="entry name" value="Cyclin-like"/>
    <property type="match status" value="2"/>
</dbReference>
<dbReference type="GeneID" id="8864517"/>
<protein>
    <submittedName>
        <fullName evidence="3">Retinoblastoma protein</fullName>
    </submittedName>
</protein>
<dbReference type="InterPro" id="IPR028309">
    <property type="entry name" value="RB_fam"/>
</dbReference>
<dbReference type="eggNOG" id="KOG1010">
    <property type="taxonomic scope" value="Eukaryota"/>
</dbReference>
<organism evidence="4">
    <name type="scientific">Naegleria gruberi</name>
    <name type="common">Amoeba</name>
    <dbReference type="NCBI Taxonomy" id="5762"/>
    <lineage>
        <taxon>Eukaryota</taxon>
        <taxon>Discoba</taxon>
        <taxon>Heterolobosea</taxon>
        <taxon>Tetramitia</taxon>
        <taxon>Eutetramitia</taxon>
        <taxon>Vahlkampfiidae</taxon>
        <taxon>Naegleria</taxon>
    </lineage>
</organism>
<dbReference type="VEuPathDB" id="AmoebaDB:NAEGRDRAFT_80903"/>
<dbReference type="GO" id="GO:0000785">
    <property type="term" value="C:chromatin"/>
    <property type="evidence" value="ECO:0007669"/>
    <property type="project" value="TreeGrafter"/>
</dbReference>
<dbReference type="Pfam" id="PF01857">
    <property type="entry name" value="RB_B"/>
    <property type="match status" value="1"/>
</dbReference>
<feature type="domain" description="Retinoblastoma-associated protein A-box" evidence="2">
    <location>
        <begin position="217"/>
        <end position="404"/>
    </location>
</feature>
<dbReference type="GO" id="GO:0005667">
    <property type="term" value="C:transcription regulator complex"/>
    <property type="evidence" value="ECO:0007669"/>
    <property type="project" value="TreeGrafter"/>
</dbReference>
<proteinExistence type="predicted"/>
<dbReference type="SMR" id="D2VQU0"/>
<evidence type="ECO:0000259" key="2">
    <source>
        <dbReference type="SMART" id="SM01368"/>
    </source>
</evidence>
<reference evidence="3 4" key="1">
    <citation type="journal article" date="2010" name="Cell">
        <title>The genome of Naegleria gruberi illuminates early eukaryotic versatility.</title>
        <authorList>
            <person name="Fritz-Laylin L.K."/>
            <person name="Prochnik S.E."/>
            <person name="Ginger M.L."/>
            <person name="Dacks J.B."/>
            <person name="Carpenter M.L."/>
            <person name="Field M.C."/>
            <person name="Kuo A."/>
            <person name="Paredez A."/>
            <person name="Chapman J."/>
            <person name="Pham J."/>
            <person name="Shu S."/>
            <person name="Neupane R."/>
            <person name="Cipriano M."/>
            <person name="Mancuso J."/>
            <person name="Tu H."/>
            <person name="Salamov A."/>
            <person name="Lindquist E."/>
            <person name="Shapiro H."/>
            <person name="Lucas S."/>
            <person name="Grigoriev I.V."/>
            <person name="Cande W.Z."/>
            <person name="Fulton C."/>
            <person name="Rokhsar D.S."/>
            <person name="Dawson S.C."/>
        </authorList>
    </citation>
    <scope>NUCLEOTIDE SEQUENCE [LARGE SCALE GENOMIC DNA]</scope>
    <source>
        <strain evidence="3 4">NEG-M</strain>
    </source>
</reference>
<dbReference type="STRING" id="5762.D2VQU0"/>
<dbReference type="InParanoid" id="D2VQU0"/>
<dbReference type="GO" id="GO:0030154">
    <property type="term" value="P:cell differentiation"/>
    <property type="evidence" value="ECO:0007669"/>
    <property type="project" value="TreeGrafter"/>
</dbReference>
<dbReference type="GO" id="GO:2000134">
    <property type="term" value="P:negative regulation of G1/S transition of mitotic cell cycle"/>
    <property type="evidence" value="ECO:0007669"/>
    <property type="project" value="TreeGrafter"/>
</dbReference>
<accession>D2VQU0</accession>
<dbReference type="RefSeq" id="XP_002673514.1">
    <property type="nucleotide sequence ID" value="XM_002673468.1"/>
</dbReference>
<gene>
    <name evidence="3" type="ORF">NAEGRDRAFT_80903</name>
</gene>
<dbReference type="PANTHER" id="PTHR13742:SF17">
    <property type="entry name" value="RE32990P-RELATED"/>
    <property type="match status" value="1"/>
</dbReference>
<feature type="region of interest" description="Disordered" evidence="1">
    <location>
        <begin position="670"/>
        <end position="719"/>
    </location>
</feature>
<dbReference type="InterPro" id="IPR036915">
    <property type="entry name" value="Cyclin-like_sf"/>
</dbReference>
<evidence type="ECO:0000313" key="3">
    <source>
        <dbReference type="EMBL" id="EFC40770.1"/>
    </source>
</evidence>
<name>D2VQU0_NAEGR</name>